<reference evidence="3" key="1">
    <citation type="submission" date="2017-01" db="EMBL/GenBank/DDBJ databases">
        <authorList>
            <person name="Varghese N."/>
            <person name="Submissions S."/>
        </authorList>
    </citation>
    <scope>NUCLEOTIDE SEQUENCE [LARGE SCALE GENOMIC DNA]</scope>
    <source>
        <strain evidence="3">DSM 29430</strain>
    </source>
</reference>
<organism evidence="2 3">
    <name type="scientific">Roseivivax lentus</name>
    <dbReference type="NCBI Taxonomy" id="633194"/>
    <lineage>
        <taxon>Bacteria</taxon>
        <taxon>Pseudomonadati</taxon>
        <taxon>Pseudomonadota</taxon>
        <taxon>Alphaproteobacteria</taxon>
        <taxon>Rhodobacterales</taxon>
        <taxon>Roseobacteraceae</taxon>
        <taxon>Roseivivax</taxon>
    </lineage>
</organism>
<dbReference type="Proteomes" id="UP000186684">
    <property type="component" value="Unassembled WGS sequence"/>
</dbReference>
<sequence>MWKLILAFLCTATLAAADPAFWKHEWPQTDFGKRAIDGWAEIVSGGPGKDGILALSDPEFVPASRKRGLEDKEPVITVQQGSGPARAYPLRYLMWHEIANDRVGGIPVAVTYCPLCNSAIVFDRRVAGDVLSFGVTGKLRKSDMVMYDHQTQSWWQQAEGRAIVGRMTGTRLEVLPSWMESWARFRADNPDGMVMAEPPFNRQYGTNPYRRYDSAARPFLYSGDPPPHGIPPLARVVRVGTRAWPLTRLAEAGRLQEAGLTFTWEAGLASALDTARIGAGRDIGQIRVTDARGRDVAHDLLFAFAFHAFWPDGTWMLGR</sequence>
<evidence type="ECO:0000256" key="1">
    <source>
        <dbReference type="SAM" id="SignalP"/>
    </source>
</evidence>
<feature type="signal peptide" evidence="1">
    <location>
        <begin position="1"/>
        <end position="17"/>
    </location>
</feature>
<dbReference type="STRING" id="633194.SAMN05421759_102459"/>
<dbReference type="Pfam" id="PF11376">
    <property type="entry name" value="DUF3179"/>
    <property type="match status" value="1"/>
</dbReference>
<evidence type="ECO:0000313" key="3">
    <source>
        <dbReference type="Proteomes" id="UP000186684"/>
    </source>
</evidence>
<dbReference type="InterPro" id="IPR021516">
    <property type="entry name" value="DUF3179"/>
</dbReference>
<dbReference type="RefSeq" id="WP_143526090.1">
    <property type="nucleotide sequence ID" value="NZ_FTOQ01000002.1"/>
</dbReference>
<evidence type="ECO:0000313" key="2">
    <source>
        <dbReference type="EMBL" id="SIS69946.1"/>
    </source>
</evidence>
<feature type="chain" id="PRO_5013224333" description="DUF3179 domain-containing protein" evidence="1">
    <location>
        <begin position="18"/>
        <end position="319"/>
    </location>
</feature>
<dbReference type="AlphaFoldDB" id="A0A1N7L801"/>
<dbReference type="EMBL" id="FTOQ01000002">
    <property type="protein sequence ID" value="SIS69946.1"/>
    <property type="molecule type" value="Genomic_DNA"/>
</dbReference>
<proteinExistence type="predicted"/>
<dbReference type="OrthoDB" id="9806357at2"/>
<keyword evidence="3" id="KW-1185">Reference proteome</keyword>
<protein>
    <recommendedName>
        <fullName evidence="4">DUF3179 domain-containing protein</fullName>
    </recommendedName>
</protein>
<evidence type="ECO:0008006" key="4">
    <source>
        <dbReference type="Google" id="ProtNLM"/>
    </source>
</evidence>
<gene>
    <name evidence="2" type="ORF">SAMN05421759_102459</name>
</gene>
<accession>A0A1N7L801</accession>
<keyword evidence="1" id="KW-0732">Signal</keyword>
<name>A0A1N7L801_9RHOB</name>